<accession>A0A6S6TDJ6</accession>
<reference evidence="2" key="1">
    <citation type="submission" date="2020-01" db="EMBL/GenBank/DDBJ databases">
        <authorList>
            <person name="Meier V. D."/>
            <person name="Meier V D."/>
        </authorList>
    </citation>
    <scope>NUCLEOTIDE SEQUENCE</scope>
    <source>
        <strain evidence="2">HLG_WM_MAG_03</strain>
    </source>
</reference>
<feature type="transmembrane region" description="Helical" evidence="1">
    <location>
        <begin position="180"/>
        <end position="201"/>
    </location>
</feature>
<feature type="transmembrane region" description="Helical" evidence="1">
    <location>
        <begin position="44"/>
        <end position="67"/>
    </location>
</feature>
<feature type="non-terminal residue" evidence="2">
    <location>
        <position position="1"/>
    </location>
</feature>
<evidence type="ECO:0000256" key="1">
    <source>
        <dbReference type="SAM" id="Phobius"/>
    </source>
</evidence>
<evidence type="ECO:0000313" key="2">
    <source>
        <dbReference type="EMBL" id="CAA6813124.1"/>
    </source>
</evidence>
<gene>
    <name evidence="2" type="ORF">HELGO_WM42541</name>
</gene>
<dbReference type="InterPro" id="IPR010295">
    <property type="entry name" value="DUF898"/>
</dbReference>
<feature type="transmembrane region" description="Helical" evidence="1">
    <location>
        <begin position="221"/>
        <end position="242"/>
    </location>
</feature>
<keyword evidence="1" id="KW-0472">Membrane</keyword>
<dbReference type="Pfam" id="PF05987">
    <property type="entry name" value="DUF898"/>
    <property type="match status" value="1"/>
</dbReference>
<keyword evidence="1" id="KW-1133">Transmembrane helix</keyword>
<proteinExistence type="predicted"/>
<feature type="transmembrane region" description="Helical" evidence="1">
    <location>
        <begin position="272"/>
        <end position="294"/>
    </location>
</feature>
<name>A0A6S6TDJ6_9BACT</name>
<feature type="transmembrane region" description="Helical" evidence="1">
    <location>
        <begin position="88"/>
        <end position="109"/>
    </location>
</feature>
<feature type="transmembrane region" description="Helical" evidence="1">
    <location>
        <begin position="121"/>
        <end position="144"/>
    </location>
</feature>
<feature type="transmembrane region" description="Helical" evidence="1">
    <location>
        <begin position="21"/>
        <end position="38"/>
    </location>
</feature>
<protein>
    <submittedName>
        <fullName evidence="2">DUF898 domain-containing protein</fullName>
    </submittedName>
</protein>
<dbReference type="AlphaFoldDB" id="A0A6S6TDJ6"/>
<dbReference type="EMBL" id="CACVAR010000225">
    <property type="protein sequence ID" value="CAA6813124.1"/>
    <property type="molecule type" value="Genomic_DNA"/>
</dbReference>
<sequence length="344" mass="38686">FYANSNLAERNFEYHATGKQLFIGFLIAVGIFILFQIFSRISPIASVLLLLALFVAIPWIIWRSLIFNMRVTSFSNVHFSFTGALKQAYINFFVYPFLLVVLIYGLPLLTAFAPLIGIPEVLATILSISMILIIPAAFYVYALIKKKNTEYIINGTRYGQGIFETDVETNKFMMINLKTLGISLLVLLGFGVLMGLFGGGMEMISTFDPEAMEQGQIPEGFIGMIAMLYLFMIVAVILIMAFSITRQRTYVYENTMLDEKISFASTLRARDFAWVMLSNMLLVIVTLGFAMPWAKVRMARLMLENTFVDTSIGFDEYITQKQDEESSLGEQIGDAFDVDVGVAL</sequence>
<keyword evidence="1" id="KW-0812">Transmembrane</keyword>
<organism evidence="2">
    <name type="scientific">uncultured Sulfurovum sp</name>
    <dbReference type="NCBI Taxonomy" id="269237"/>
    <lineage>
        <taxon>Bacteria</taxon>
        <taxon>Pseudomonadati</taxon>
        <taxon>Campylobacterota</taxon>
        <taxon>Epsilonproteobacteria</taxon>
        <taxon>Campylobacterales</taxon>
        <taxon>Sulfurovaceae</taxon>
        <taxon>Sulfurovum</taxon>
        <taxon>environmental samples</taxon>
    </lineage>
</organism>